<sequence length="262" mass="29031">MGLAISRTLHTLLLGCGMLLLAPITPSATAAPTPLRVVAQEGTEPKFIPAGIGRVVGLCVDLFRAIERVEPNVVFVGDQQWLPLLRAHSELATHQHDALCAVQRTDERARQYIFLDPPLFQLRYQLIARADDTVVINNWDDVRKLGSKGVILTNRGYVTPEMLERIGGLQVDPSATSPAMNLQKLIAGRGRFFLHRAPGMQGFVERAGASQRVKILPTVLITTDVYMAMGTHVDPAVRLRVQRAIEQLEKSGEMTRLLKKWD</sequence>
<dbReference type="SUPFAM" id="SSF53850">
    <property type="entry name" value="Periplasmic binding protein-like II"/>
    <property type="match status" value="1"/>
</dbReference>
<dbReference type="Gene3D" id="3.40.190.10">
    <property type="entry name" value="Periplasmic binding protein-like II"/>
    <property type="match status" value="2"/>
</dbReference>
<dbReference type="SMART" id="SM00062">
    <property type="entry name" value="PBPb"/>
    <property type="match status" value="1"/>
</dbReference>
<feature type="signal peptide" evidence="2">
    <location>
        <begin position="1"/>
        <end position="30"/>
    </location>
</feature>
<evidence type="ECO:0000313" key="4">
    <source>
        <dbReference type="EMBL" id="MYM24084.1"/>
    </source>
</evidence>
<comment type="caution">
    <text evidence="4">The sequence shown here is derived from an EMBL/GenBank/DDBJ whole genome shotgun (WGS) entry which is preliminary data.</text>
</comment>
<gene>
    <name evidence="4" type="ORF">GTP46_15655</name>
</gene>
<dbReference type="Proteomes" id="UP000479335">
    <property type="component" value="Unassembled WGS sequence"/>
</dbReference>
<keyword evidence="1 2" id="KW-0732">Signal</keyword>
<evidence type="ECO:0000313" key="5">
    <source>
        <dbReference type="Proteomes" id="UP000479335"/>
    </source>
</evidence>
<organism evidence="4 5">
    <name type="scientific">Duganella flavida</name>
    <dbReference type="NCBI Taxonomy" id="2692175"/>
    <lineage>
        <taxon>Bacteria</taxon>
        <taxon>Pseudomonadati</taxon>
        <taxon>Pseudomonadota</taxon>
        <taxon>Betaproteobacteria</taxon>
        <taxon>Burkholderiales</taxon>
        <taxon>Oxalobacteraceae</taxon>
        <taxon>Telluria group</taxon>
        <taxon>Duganella</taxon>
    </lineage>
</organism>
<evidence type="ECO:0000256" key="1">
    <source>
        <dbReference type="ARBA" id="ARBA00022729"/>
    </source>
</evidence>
<feature type="domain" description="Solute-binding protein family 3/N-terminal" evidence="3">
    <location>
        <begin position="34"/>
        <end position="262"/>
    </location>
</feature>
<evidence type="ECO:0000256" key="2">
    <source>
        <dbReference type="SAM" id="SignalP"/>
    </source>
</evidence>
<dbReference type="Pfam" id="PF00497">
    <property type="entry name" value="SBP_bac_3"/>
    <property type="match status" value="1"/>
</dbReference>
<dbReference type="PANTHER" id="PTHR35936">
    <property type="entry name" value="MEMBRANE-BOUND LYTIC MUREIN TRANSGLYCOSYLASE F"/>
    <property type="match status" value="1"/>
</dbReference>
<protein>
    <submittedName>
        <fullName evidence="4">Transporter substrate-binding domain-containing protein</fullName>
    </submittedName>
</protein>
<dbReference type="EMBL" id="WWCN01000009">
    <property type="protein sequence ID" value="MYM24084.1"/>
    <property type="molecule type" value="Genomic_DNA"/>
</dbReference>
<evidence type="ECO:0000259" key="3">
    <source>
        <dbReference type="SMART" id="SM00062"/>
    </source>
</evidence>
<dbReference type="InterPro" id="IPR001638">
    <property type="entry name" value="Solute-binding_3/MltF_N"/>
</dbReference>
<keyword evidence="5" id="KW-1185">Reference proteome</keyword>
<reference evidence="4 5" key="1">
    <citation type="submission" date="2019-12" db="EMBL/GenBank/DDBJ databases">
        <title>Novel species isolated from a subtropical stream in China.</title>
        <authorList>
            <person name="Lu H."/>
        </authorList>
    </citation>
    <scope>NUCLEOTIDE SEQUENCE [LARGE SCALE GENOMIC DNA]</scope>
    <source>
        <strain evidence="4 5">FT135W</strain>
    </source>
</reference>
<name>A0A6L8KE88_9BURK</name>
<accession>A0A6L8KE88</accession>
<proteinExistence type="predicted"/>
<feature type="chain" id="PRO_5026874372" evidence="2">
    <location>
        <begin position="31"/>
        <end position="262"/>
    </location>
</feature>
<dbReference type="AlphaFoldDB" id="A0A6L8KE88"/>
<dbReference type="PANTHER" id="PTHR35936:SF6">
    <property type="entry name" value="AMINO ACID ABC TRANSPORTER SUBSTRATE-BINDING PAAT FAMILY PROTEIN"/>
    <property type="match status" value="1"/>
</dbReference>